<dbReference type="PROSITE" id="PS51750">
    <property type="entry name" value="BRO_N"/>
    <property type="match status" value="1"/>
</dbReference>
<dbReference type="SMART" id="SM01040">
    <property type="entry name" value="Bro-N"/>
    <property type="match status" value="1"/>
</dbReference>
<evidence type="ECO:0000256" key="1">
    <source>
        <dbReference type="SAM" id="Coils"/>
    </source>
</evidence>
<evidence type="ECO:0000313" key="3">
    <source>
        <dbReference type="EMBL" id="THV39669.1"/>
    </source>
</evidence>
<dbReference type="PANTHER" id="PTHR36180">
    <property type="entry name" value="DNA-BINDING PROTEIN-RELATED-RELATED"/>
    <property type="match status" value="1"/>
</dbReference>
<comment type="caution">
    <text evidence="3">The sequence shown here is derived from an EMBL/GenBank/DDBJ whole genome shotgun (WGS) entry which is preliminary data.</text>
</comment>
<dbReference type="PANTHER" id="PTHR36180:SF2">
    <property type="entry name" value="BRO FAMILY PROTEIN"/>
    <property type="match status" value="1"/>
</dbReference>
<reference evidence="4" key="1">
    <citation type="submission" date="2019-04" db="EMBL/GenBank/DDBJ databases">
        <title>Nocardioides xinjiangensis sp. nov.</title>
        <authorList>
            <person name="Liu S."/>
        </authorList>
    </citation>
    <scope>NUCLEOTIDE SEQUENCE [LARGE SCALE GENOMIC DNA]</scope>
    <source>
        <strain evidence="4">18</strain>
    </source>
</reference>
<feature type="domain" description="Bro-N" evidence="2">
    <location>
        <begin position="1"/>
        <end position="91"/>
    </location>
</feature>
<evidence type="ECO:0000313" key="4">
    <source>
        <dbReference type="Proteomes" id="UP000308760"/>
    </source>
</evidence>
<proteinExistence type="predicted"/>
<dbReference type="InterPro" id="IPR003497">
    <property type="entry name" value="BRO_N_domain"/>
</dbReference>
<reference evidence="3 4" key="2">
    <citation type="submission" date="2019-05" db="EMBL/GenBank/DDBJ databases">
        <title>Glycomyces buryatensis sp. nov.</title>
        <authorList>
            <person name="Nikitina E."/>
        </authorList>
    </citation>
    <scope>NUCLEOTIDE SEQUENCE [LARGE SCALE GENOMIC DNA]</scope>
    <source>
        <strain evidence="3 4">18</strain>
    </source>
</reference>
<dbReference type="Pfam" id="PF02498">
    <property type="entry name" value="Bro-N"/>
    <property type="match status" value="1"/>
</dbReference>
<sequence length="242" mass="27669">VVNGDDEDGPWFVAADMAAALGYSRANDLTRFLADDEKGVRVLRTPGGDQLVRVVNEPGLYHAIIRSKTRLAAEFRRWVCHEVLPSIARTGRYELQEHAAEIVRLRRSMTGLEEEVMALESANAFLGDQAVVAIGSEFRHGGVRVWDMREALVDNADLDVAPKEVLDALADLGVFERRAWGRVAITEEWRDILFAETTYKRGDKLYRYDWGVARVRPGHQREFLTRVYVVNDEHKRRKGQWY</sequence>
<feature type="coiled-coil region" evidence="1">
    <location>
        <begin position="95"/>
        <end position="122"/>
    </location>
</feature>
<dbReference type="AlphaFoldDB" id="A0A4S8QEL7"/>
<protein>
    <recommendedName>
        <fullName evidence="2">Bro-N domain-containing protein</fullName>
    </recommendedName>
</protein>
<keyword evidence="1" id="KW-0175">Coiled coil</keyword>
<name>A0A4S8QEL7_9ACTN</name>
<organism evidence="3 4">
    <name type="scientific">Glycomyces buryatensis</name>
    <dbReference type="NCBI Taxonomy" id="2570927"/>
    <lineage>
        <taxon>Bacteria</taxon>
        <taxon>Bacillati</taxon>
        <taxon>Actinomycetota</taxon>
        <taxon>Actinomycetes</taxon>
        <taxon>Glycomycetales</taxon>
        <taxon>Glycomycetaceae</taxon>
        <taxon>Glycomyces</taxon>
    </lineage>
</organism>
<keyword evidence="4" id="KW-1185">Reference proteome</keyword>
<feature type="non-terminal residue" evidence="3">
    <location>
        <position position="1"/>
    </location>
</feature>
<dbReference type="Proteomes" id="UP000308760">
    <property type="component" value="Unassembled WGS sequence"/>
</dbReference>
<accession>A0A4S8QEL7</accession>
<dbReference type="EMBL" id="STGY01000065">
    <property type="protein sequence ID" value="THV39669.1"/>
    <property type="molecule type" value="Genomic_DNA"/>
</dbReference>
<dbReference type="RefSeq" id="WP_168801656.1">
    <property type="nucleotide sequence ID" value="NZ_STGY01000065.1"/>
</dbReference>
<evidence type="ECO:0000259" key="2">
    <source>
        <dbReference type="PROSITE" id="PS51750"/>
    </source>
</evidence>
<gene>
    <name evidence="3" type="ORF">FAB82_17525</name>
</gene>